<gene>
    <name evidence="3" type="ORF">EOE48_06805</name>
</gene>
<sequence>MTFRTALVLAVAGLSLIGCALAADGALRQYGRLAAVTQAGLRLGVLRLLAEVPPHLSIERGLTTMALQGLTADDGRGLAALRTAQDLTAGAVDAASARVRETDGRLPEGDGLGDRVAEIGRSYEALRDLVAARLDQPVAGRGDAVAVVGTLSAGILQAARLASEAETAKLAPASGRAFQWGTIARAALELRDLAGQQAGALQNLVAAHRPVPTQQAVDFWRLQGRVDQIWLGLRSLGEQDAASPALRAALARVQAEYVEAFQILRNEMVPHFETGRFPVGGAAYRERALPMWHSVLALRDAAFDGAEAAIAADAVEVRSRFATAVAVLGAAGLGTLLVLILAVAGASRPAARAGWPEIPCPRANRPALAQSAEMRG</sequence>
<feature type="transmembrane region" description="Helical" evidence="1">
    <location>
        <begin position="321"/>
        <end position="344"/>
    </location>
</feature>
<proteinExistence type="predicted"/>
<evidence type="ECO:0000313" key="3">
    <source>
        <dbReference type="EMBL" id="RVU20307.1"/>
    </source>
</evidence>
<name>A0A437PDF9_9HYPH</name>
<keyword evidence="4" id="KW-1185">Reference proteome</keyword>
<dbReference type="PROSITE" id="PS51257">
    <property type="entry name" value="PROKAR_LIPOPROTEIN"/>
    <property type="match status" value="1"/>
</dbReference>
<reference evidence="3 4" key="1">
    <citation type="submission" date="2019-01" db="EMBL/GenBank/DDBJ databases">
        <authorList>
            <person name="Chen W.-M."/>
        </authorList>
    </citation>
    <scope>NUCLEOTIDE SEQUENCE [LARGE SCALE GENOMIC DNA]</scope>
    <source>
        <strain evidence="3 4">TER-1</strain>
    </source>
</reference>
<dbReference type="Proteomes" id="UP000286997">
    <property type="component" value="Unassembled WGS sequence"/>
</dbReference>
<keyword evidence="1" id="KW-0472">Membrane</keyword>
<evidence type="ECO:0000256" key="1">
    <source>
        <dbReference type="SAM" id="Phobius"/>
    </source>
</evidence>
<evidence type="ECO:0000313" key="4">
    <source>
        <dbReference type="Proteomes" id="UP000286997"/>
    </source>
</evidence>
<comment type="caution">
    <text evidence="3">The sequence shown here is derived from an EMBL/GenBank/DDBJ whole genome shotgun (WGS) entry which is preliminary data.</text>
</comment>
<dbReference type="AlphaFoldDB" id="A0A437PDF9"/>
<accession>A0A437PDF9</accession>
<keyword evidence="1" id="KW-0812">Transmembrane</keyword>
<evidence type="ECO:0008006" key="5">
    <source>
        <dbReference type="Google" id="ProtNLM"/>
    </source>
</evidence>
<feature type="chain" id="PRO_5019214689" description="Nitrate/nitrite sensing protein domain-containing protein" evidence="2">
    <location>
        <begin position="23"/>
        <end position="376"/>
    </location>
</feature>
<protein>
    <recommendedName>
        <fullName evidence="5">Nitrate/nitrite sensing protein domain-containing protein</fullName>
    </recommendedName>
</protein>
<organism evidence="3 4">
    <name type="scientific">Methylobacterium oryzihabitans</name>
    <dbReference type="NCBI Taxonomy" id="2499852"/>
    <lineage>
        <taxon>Bacteria</taxon>
        <taxon>Pseudomonadati</taxon>
        <taxon>Pseudomonadota</taxon>
        <taxon>Alphaproteobacteria</taxon>
        <taxon>Hyphomicrobiales</taxon>
        <taxon>Methylobacteriaceae</taxon>
        <taxon>Methylobacterium</taxon>
    </lineage>
</organism>
<dbReference type="EMBL" id="SACP01000004">
    <property type="protein sequence ID" value="RVU20307.1"/>
    <property type="molecule type" value="Genomic_DNA"/>
</dbReference>
<evidence type="ECO:0000256" key="2">
    <source>
        <dbReference type="SAM" id="SignalP"/>
    </source>
</evidence>
<keyword evidence="1" id="KW-1133">Transmembrane helix</keyword>
<keyword evidence="2" id="KW-0732">Signal</keyword>
<dbReference type="RefSeq" id="WP_127728025.1">
    <property type="nucleotide sequence ID" value="NZ_SACP01000004.1"/>
</dbReference>
<feature type="signal peptide" evidence="2">
    <location>
        <begin position="1"/>
        <end position="22"/>
    </location>
</feature>
<dbReference type="OrthoDB" id="3378718at2"/>